<dbReference type="SUPFAM" id="SSF54928">
    <property type="entry name" value="RNA-binding domain, RBD"/>
    <property type="match status" value="1"/>
</dbReference>
<dbReference type="GO" id="GO:0005694">
    <property type="term" value="C:chromosome"/>
    <property type="evidence" value="ECO:0007669"/>
    <property type="project" value="UniProtKB-SubCell"/>
</dbReference>
<keyword evidence="15" id="KW-0804">Transcription</keyword>
<evidence type="ECO:0000256" key="5">
    <source>
        <dbReference type="ARBA" id="ARBA00022454"/>
    </source>
</evidence>
<evidence type="ECO:0000256" key="20">
    <source>
        <dbReference type="PROSITE-ProRule" id="PRU00176"/>
    </source>
</evidence>
<keyword evidence="5" id="KW-0158">Chromosome</keyword>
<keyword evidence="9" id="KW-0677">Repeat</keyword>
<keyword evidence="14" id="KW-0175">Coiled coil</keyword>
<evidence type="ECO:0000256" key="8">
    <source>
        <dbReference type="ARBA" id="ARBA00022553"/>
    </source>
</evidence>
<feature type="domain" description="RRM" evidence="22">
    <location>
        <begin position="136"/>
        <end position="206"/>
    </location>
</feature>
<dbReference type="FunFam" id="3.30.70.330:FF:000188">
    <property type="entry name" value="Negative elongation factor complex member E"/>
    <property type="match status" value="1"/>
</dbReference>
<feature type="compositionally biased region" description="Polar residues" evidence="21">
    <location>
        <begin position="14"/>
        <end position="23"/>
    </location>
</feature>
<keyword evidence="8" id="KW-0597">Phosphoprotein</keyword>
<comment type="function">
    <text evidence="17">Essential component of the NELF complex, a complex that negatively regulates the elongation of transcription by RNA polymerase II. The NELF complex, which acts via an association with the DSIF complex and causes transcriptional pausing, is counteracted by the P-TEFb kinase complex. Provides the strongest RNA binding activity of the NELF complex and may initially recruit the NELF complex to RNA.</text>
</comment>
<evidence type="ECO:0000256" key="10">
    <source>
        <dbReference type="ARBA" id="ARBA00022765"/>
    </source>
</evidence>
<dbReference type="InterPro" id="IPR000504">
    <property type="entry name" value="RRM_dom"/>
</dbReference>
<dbReference type="Gene3D" id="3.30.70.330">
    <property type="match status" value="1"/>
</dbReference>
<dbReference type="PANTHER" id="PTHR17250:SF0">
    <property type="entry name" value="NEGATIVE ELONGATION FACTOR E"/>
    <property type="match status" value="1"/>
</dbReference>
<keyword evidence="16" id="KW-0539">Nucleus</keyword>
<dbReference type="GO" id="GO:0034244">
    <property type="term" value="P:negative regulation of transcription elongation by RNA polymerase II"/>
    <property type="evidence" value="ECO:0007669"/>
    <property type="project" value="TreeGrafter"/>
</dbReference>
<evidence type="ECO:0000259" key="22">
    <source>
        <dbReference type="PROSITE" id="PS50102"/>
    </source>
</evidence>
<keyword evidence="13" id="KW-0805">Transcription regulation</keyword>
<dbReference type="Pfam" id="PF00076">
    <property type="entry name" value="RRM_1"/>
    <property type="match status" value="1"/>
</dbReference>
<dbReference type="InterPro" id="IPR033102">
    <property type="entry name" value="NELFE"/>
</dbReference>
<evidence type="ECO:0000313" key="23">
    <source>
        <dbReference type="EMBL" id="KAG8448603.1"/>
    </source>
</evidence>
<comment type="subcellular location">
    <subcellularLocation>
        <location evidence="2">Chromosome</location>
    </subcellularLocation>
    <subcellularLocation>
        <location evidence="1">Nucleus</location>
    </subcellularLocation>
</comment>
<keyword evidence="10" id="KW-0013">ADP-ribosylation</keyword>
<dbReference type="SMART" id="SM00360">
    <property type="entry name" value="RRM"/>
    <property type="match status" value="1"/>
</dbReference>
<evidence type="ECO:0000256" key="17">
    <source>
        <dbReference type="ARBA" id="ARBA00059578"/>
    </source>
</evidence>
<dbReference type="EMBL" id="JAACNH010000003">
    <property type="protein sequence ID" value="KAG8448603.1"/>
    <property type="molecule type" value="Genomic_DNA"/>
</dbReference>
<feature type="region of interest" description="Disordered" evidence="21">
    <location>
        <begin position="1"/>
        <end position="133"/>
    </location>
</feature>
<evidence type="ECO:0000256" key="12">
    <source>
        <dbReference type="ARBA" id="ARBA00022884"/>
    </source>
</evidence>
<reference evidence="23" key="1">
    <citation type="thesis" date="2020" institute="ProQuest LLC" country="789 East Eisenhower Parkway, Ann Arbor, MI, USA">
        <title>Comparative Genomics and Chromosome Evolution.</title>
        <authorList>
            <person name="Mudd A.B."/>
        </authorList>
    </citation>
    <scope>NUCLEOTIDE SEQUENCE</scope>
    <source>
        <strain evidence="23">Female2</strain>
        <tissue evidence="23">Blood</tissue>
    </source>
</reference>
<feature type="compositionally biased region" description="Basic and acidic residues" evidence="21">
    <location>
        <begin position="50"/>
        <end position="131"/>
    </location>
</feature>
<evidence type="ECO:0000256" key="18">
    <source>
        <dbReference type="ARBA" id="ARBA00063939"/>
    </source>
</evidence>
<evidence type="ECO:0000256" key="4">
    <source>
        <dbReference type="ARBA" id="ARBA00014464"/>
    </source>
</evidence>
<keyword evidence="6" id="KW-0678">Repressor</keyword>
<evidence type="ECO:0000256" key="15">
    <source>
        <dbReference type="ARBA" id="ARBA00023163"/>
    </source>
</evidence>
<name>A0A8T2JY34_9PIPI</name>
<evidence type="ECO:0000256" key="21">
    <source>
        <dbReference type="SAM" id="MobiDB-lite"/>
    </source>
</evidence>
<evidence type="ECO:0000256" key="7">
    <source>
        <dbReference type="ARBA" id="ARBA00022499"/>
    </source>
</evidence>
<dbReference type="OrthoDB" id="378874at2759"/>
<comment type="subunit">
    <text evidence="18">The NELF complex is composed of NELFA, NELFB, NELFCD and NELFE. Interacts with NELFB.</text>
</comment>
<sequence>MEGKRKDTDKGPVTSYQPFQRSVSVDEEQAEVSKRSQRKSLYESFVGPGDRMRDTERDPEERESERDANRGEREAFEREPPIKERDRGKERDRDREKEKDRDRSDKDREKDRERDRDEFHRRSDSFPEFRTPRKGNTVYVRGVGMNQTVLRDAFSSLGKIIDLSVDAPRNCAFVTFESIESADLAVDELNNKTIEDIPIKVSIARKQPMLEAALGKSVWGSLAVKNNTKGSVRSKRSWVSYSEDLFTGNQPDGDKKS</sequence>
<dbReference type="InterPro" id="IPR035979">
    <property type="entry name" value="RBD_domain_sf"/>
</dbReference>
<evidence type="ECO:0000256" key="6">
    <source>
        <dbReference type="ARBA" id="ARBA00022491"/>
    </source>
</evidence>
<evidence type="ECO:0000256" key="11">
    <source>
        <dbReference type="ARBA" id="ARBA00022843"/>
    </source>
</evidence>
<comment type="similarity">
    <text evidence="3">Belongs to the RRM NELF-E family.</text>
</comment>
<evidence type="ECO:0000256" key="14">
    <source>
        <dbReference type="ARBA" id="ARBA00023054"/>
    </source>
</evidence>
<gene>
    <name evidence="23" type="ORF">GDO86_015625</name>
</gene>
<evidence type="ECO:0000256" key="19">
    <source>
        <dbReference type="ARBA" id="ARBA00077512"/>
    </source>
</evidence>
<dbReference type="GO" id="GO:0003723">
    <property type="term" value="F:RNA binding"/>
    <property type="evidence" value="ECO:0007669"/>
    <property type="project" value="UniProtKB-UniRule"/>
</dbReference>
<evidence type="ECO:0000256" key="16">
    <source>
        <dbReference type="ARBA" id="ARBA00023242"/>
    </source>
</evidence>
<keyword evidence="12 20" id="KW-0694">RNA-binding</keyword>
<dbReference type="AlphaFoldDB" id="A0A8T2JY34"/>
<protein>
    <recommendedName>
        <fullName evidence="4">Negative elongation factor E</fullName>
    </recommendedName>
    <alternativeName>
        <fullName evidence="19">RNA-binding protein RD</fullName>
    </alternativeName>
</protein>
<keyword evidence="11" id="KW-0832">Ubl conjugation</keyword>
<dbReference type="PROSITE" id="PS50102">
    <property type="entry name" value="RRM"/>
    <property type="match status" value="1"/>
</dbReference>
<evidence type="ECO:0000256" key="3">
    <source>
        <dbReference type="ARBA" id="ARBA00006120"/>
    </source>
</evidence>
<evidence type="ECO:0000256" key="9">
    <source>
        <dbReference type="ARBA" id="ARBA00022737"/>
    </source>
</evidence>
<dbReference type="InterPro" id="IPR012677">
    <property type="entry name" value="Nucleotide-bd_a/b_plait_sf"/>
</dbReference>
<dbReference type="PANTHER" id="PTHR17250">
    <property type="entry name" value="NEGATIVE ELONGATION FACTOR E"/>
    <property type="match status" value="1"/>
</dbReference>
<feature type="compositionally biased region" description="Basic and acidic residues" evidence="21">
    <location>
        <begin position="1"/>
        <end position="10"/>
    </location>
</feature>
<keyword evidence="24" id="KW-1185">Reference proteome</keyword>
<organism evidence="23 24">
    <name type="scientific">Hymenochirus boettgeri</name>
    <name type="common">Congo dwarf clawed frog</name>
    <dbReference type="NCBI Taxonomy" id="247094"/>
    <lineage>
        <taxon>Eukaryota</taxon>
        <taxon>Metazoa</taxon>
        <taxon>Chordata</taxon>
        <taxon>Craniata</taxon>
        <taxon>Vertebrata</taxon>
        <taxon>Euteleostomi</taxon>
        <taxon>Amphibia</taxon>
        <taxon>Batrachia</taxon>
        <taxon>Anura</taxon>
        <taxon>Pipoidea</taxon>
        <taxon>Pipidae</taxon>
        <taxon>Pipinae</taxon>
        <taxon>Hymenochirus</taxon>
    </lineage>
</organism>
<dbReference type="GO" id="GO:0032021">
    <property type="term" value="C:NELF complex"/>
    <property type="evidence" value="ECO:0007669"/>
    <property type="project" value="InterPro"/>
</dbReference>
<comment type="caution">
    <text evidence="23">The sequence shown here is derived from an EMBL/GenBank/DDBJ whole genome shotgun (WGS) entry which is preliminary data.</text>
</comment>
<evidence type="ECO:0000256" key="1">
    <source>
        <dbReference type="ARBA" id="ARBA00004123"/>
    </source>
</evidence>
<evidence type="ECO:0000256" key="2">
    <source>
        <dbReference type="ARBA" id="ARBA00004286"/>
    </source>
</evidence>
<evidence type="ECO:0000313" key="24">
    <source>
        <dbReference type="Proteomes" id="UP000812440"/>
    </source>
</evidence>
<accession>A0A8T2JY34</accession>
<proteinExistence type="inferred from homology"/>
<evidence type="ECO:0000256" key="13">
    <source>
        <dbReference type="ARBA" id="ARBA00023015"/>
    </source>
</evidence>
<keyword evidence="7" id="KW-1017">Isopeptide bond</keyword>
<dbReference type="Proteomes" id="UP000812440">
    <property type="component" value="Chromosome 8_10"/>
</dbReference>